<dbReference type="RefSeq" id="XP_017988048.1">
    <property type="nucleotide sequence ID" value="XM_018132671.1"/>
</dbReference>
<accession>A0A0X8HT63</accession>
<gene>
    <name evidence="1" type="ORF">AW171_hschr52985</name>
</gene>
<dbReference type="Proteomes" id="UP000243052">
    <property type="component" value="Chromosome v"/>
</dbReference>
<evidence type="ECO:0000313" key="2">
    <source>
        <dbReference type="Proteomes" id="UP000243052"/>
    </source>
</evidence>
<evidence type="ECO:0000313" key="1">
    <source>
        <dbReference type="EMBL" id="AMD21052.1"/>
    </source>
</evidence>
<name>A0A0X8HT63_9SACH</name>
<dbReference type="EMBL" id="CP014245">
    <property type="protein sequence ID" value="AMD21052.1"/>
    <property type="molecule type" value="Genomic_DNA"/>
</dbReference>
<keyword evidence="2" id="KW-1185">Reference proteome</keyword>
<sequence length="149" mass="18191">MDKYIVTHRRVIHGCELLNLVPQLSSTRHEKQQRIWRGNLVVEELMKRGVNDLIPRYVLRFESYGNKQFTFCTTVVMSSLKDFEFVIRKVMDCRFYICVYCNCMNIVLELRILNGLEEQKFRDIWYRMRDEFEMMDERFKDRDIRGIMV</sequence>
<reference evidence="1 2" key="1">
    <citation type="submission" date="2016-01" db="EMBL/GenBank/DDBJ databases">
        <title>Genome sequence of the yeast Holleya sinecauda.</title>
        <authorList>
            <person name="Dietrich F.S."/>
        </authorList>
    </citation>
    <scope>NUCLEOTIDE SEQUENCE [LARGE SCALE GENOMIC DNA]</scope>
    <source>
        <strain evidence="1 2">ATCC 58844</strain>
    </source>
</reference>
<protein>
    <submittedName>
        <fullName evidence="1">HEL229Cp</fullName>
    </submittedName>
</protein>
<dbReference type="OrthoDB" id="3970753at2759"/>
<dbReference type="GeneID" id="28724328"/>
<organism evidence="1 2">
    <name type="scientific">Eremothecium sinecaudum</name>
    <dbReference type="NCBI Taxonomy" id="45286"/>
    <lineage>
        <taxon>Eukaryota</taxon>
        <taxon>Fungi</taxon>
        <taxon>Dikarya</taxon>
        <taxon>Ascomycota</taxon>
        <taxon>Saccharomycotina</taxon>
        <taxon>Saccharomycetes</taxon>
        <taxon>Saccharomycetales</taxon>
        <taxon>Saccharomycetaceae</taxon>
        <taxon>Eremothecium</taxon>
    </lineage>
</organism>
<proteinExistence type="predicted"/>
<dbReference type="AlphaFoldDB" id="A0A0X8HT63"/>